<sequence length="241" mass="26839">MTKFFKRVSRNRLAVRIAADAIAFYIRLVHRTSRWEVRGIEHPTAFWNSGRPFVGAFWHGRLLMMPAAWTTDRPMHVLISQHRDGELIARAMDRFGLHTVRGSGAKAGSAEKGGRAALRAILQLLKKGEYITFTPDGPRGPRMRAGTGIVAAARLAGVPVMPATYSVRRRRLARSWDRFLIAWPFNRGVILWGPPVDVSNPEEPLDEAARRVEAALNALCDEADRLCGQPPVPPAEARPHA</sequence>
<dbReference type="SUPFAM" id="SSF69593">
    <property type="entry name" value="Glycerol-3-phosphate (1)-acyltransferase"/>
    <property type="match status" value="1"/>
</dbReference>
<dbReference type="InterPro" id="IPR007172">
    <property type="entry name" value="DUF374"/>
</dbReference>
<accession>A0ABV7VAK5</accession>
<evidence type="ECO:0000259" key="1">
    <source>
        <dbReference type="Pfam" id="PF04028"/>
    </source>
</evidence>
<proteinExistence type="predicted"/>
<comment type="caution">
    <text evidence="2">The sequence shown here is derived from an EMBL/GenBank/DDBJ whole genome shotgun (WGS) entry which is preliminary data.</text>
</comment>
<organism evidence="2 3">
    <name type="scientific">Ferrovibrio xuzhouensis</name>
    <dbReference type="NCBI Taxonomy" id="1576914"/>
    <lineage>
        <taxon>Bacteria</taxon>
        <taxon>Pseudomonadati</taxon>
        <taxon>Pseudomonadota</taxon>
        <taxon>Alphaproteobacteria</taxon>
        <taxon>Rhodospirillales</taxon>
        <taxon>Rhodospirillaceae</taxon>
        <taxon>Ferrovibrio</taxon>
    </lineage>
</organism>
<gene>
    <name evidence="2" type="ORF">ACFOOQ_01485</name>
</gene>
<keyword evidence="2" id="KW-0012">Acyltransferase</keyword>
<reference evidence="3" key="1">
    <citation type="journal article" date="2019" name="Int. J. Syst. Evol. Microbiol.">
        <title>The Global Catalogue of Microorganisms (GCM) 10K type strain sequencing project: providing services to taxonomists for standard genome sequencing and annotation.</title>
        <authorList>
            <consortium name="The Broad Institute Genomics Platform"/>
            <consortium name="The Broad Institute Genome Sequencing Center for Infectious Disease"/>
            <person name="Wu L."/>
            <person name="Ma J."/>
        </authorList>
    </citation>
    <scope>NUCLEOTIDE SEQUENCE [LARGE SCALE GENOMIC DNA]</scope>
    <source>
        <strain evidence="3">KCTC 42182</strain>
    </source>
</reference>
<dbReference type="Proteomes" id="UP001595711">
    <property type="component" value="Unassembled WGS sequence"/>
</dbReference>
<dbReference type="RefSeq" id="WP_379720710.1">
    <property type="nucleotide sequence ID" value="NZ_JBHRYJ010000001.1"/>
</dbReference>
<dbReference type="CDD" id="cd07983">
    <property type="entry name" value="LPLAT_DUF374-like"/>
    <property type="match status" value="1"/>
</dbReference>
<evidence type="ECO:0000313" key="2">
    <source>
        <dbReference type="EMBL" id="MFC3674194.1"/>
    </source>
</evidence>
<protein>
    <submittedName>
        <fullName evidence="2">Lysophospholipid acyltransferase family protein</fullName>
    </submittedName>
</protein>
<feature type="domain" description="DUF374" evidence="1">
    <location>
        <begin position="69"/>
        <end position="142"/>
    </location>
</feature>
<dbReference type="Pfam" id="PF04028">
    <property type="entry name" value="DUF374"/>
    <property type="match status" value="1"/>
</dbReference>
<evidence type="ECO:0000313" key="3">
    <source>
        <dbReference type="Proteomes" id="UP001595711"/>
    </source>
</evidence>
<dbReference type="GO" id="GO:0016746">
    <property type="term" value="F:acyltransferase activity"/>
    <property type="evidence" value="ECO:0007669"/>
    <property type="project" value="UniProtKB-KW"/>
</dbReference>
<name>A0ABV7VAK5_9PROT</name>
<keyword evidence="3" id="KW-1185">Reference proteome</keyword>
<dbReference type="EMBL" id="JBHRYJ010000001">
    <property type="protein sequence ID" value="MFC3674194.1"/>
    <property type="molecule type" value="Genomic_DNA"/>
</dbReference>
<keyword evidence="2" id="KW-0808">Transferase</keyword>